<sequence length="353" mass="40248">MDSIWIEENKLYQDNIPSVRLINSNSPQILNQNTIELPPLPPTSYFQTLLKEQAINNHHNNNNSTNNGTIGNIQENDLNKKFTKFFKKLSIKNQNNDNNNNKNKNNDRGKERPFVTRKISTPFGFNHISHVDHQPLDQQGLQIPKERQSLRNDERKLQTNSYRQSQRTSLSSVASPPPLPPLPSLSPSLSPSSSSSDIPPRSKQRRNTTDSFTFDSTAFSANCTSPTTFPRSISASTLQSNSTKSSSIFSMSRSDSNQSLKKSKQFYNISPSLAEINQDLQNNFQKNYDYLDEEDELDYEYNQNNSGKIGKESNIGDIIKSIDGFNEKYYSNPLNIDNNDDDDDDEFLYNNRI</sequence>
<evidence type="ECO:0000313" key="3">
    <source>
        <dbReference type="EMBL" id="KAH3676313.1"/>
    </source>
</evidence>
<feature type="compositionally biased region" description="Basic and acidic residues" evidence="1">
    <location>
        <begin position="104"/>
        <end position="113"/>
    </location>
</feature>
<keyword evidence="4" id="KW-1185">Reference proteome</keyword>
<evidence type="ECO:0000313" key="4">
    <source>
        <dbReference type="Proteomes" id="UP000769528"/>
    </source>
</evidence>
<accession>A0A9P8PQ91</accession>
<feature type="region of interest" description="Disordered" evidence="1">
    <location>
        <begin position="148"/>
        <end position="217"/>
    </location>
</feature>
<dbReference type="PROSITE" id="PS50108">
    <property type="entry name" value="CRIB"/>
    <property type="match status" value="1"/>
</dbReference>
<feature type="compositionally biased region" description="Low complexity" evidence="1">
    <location>
        <begin position="92"/>
        <end position="103"/>
    </location>
</feature>
<feature type="domain" description="CRIB" evidence="2">
    <location>
        <begin position="119"/>
        <end position="132"/>
    </location>
</feature>
<organism evidence="3 4">
    <name type="scientific">Wickerhamomyces mucosus</name>
    <dbReference type="NCBI Taxonomy" id="1378264"/>
    <lineage>
        <taxon>Eukaryota</taxon>
        <taxon>Fungi</taxon>
        <taxon>Dikarya</taxon>
        <taxon>Ascomycota</taxon>
        <taxon>Saccharomycotina</taxon>
        <taxon>Saccharomycetes</taxon>
        <taxon>Phaffomycetales</taxon>
        <taxon>Wickerhamomycetaceae</taxon>
        <taxon>Wickerhamomyces</taxon>
    </lineage>
</organism>
<dbReference type="InterPro" id="IPR000095">
    <property type="entry name" value="CRIB_dom"/>
</dbReference>
<gene>
    <name evidence="3" type="ORF">WICMUC_002109</name>
</gene>
<dbReference type="OrthoDB" id="3981256at2759"/>
<dbReference type="Proteomes" id="UP000769528">
    <property type="component" value="Unassembled WGS sequence"/>
</dbReference>
<feature type="region of interest" description="Disordered" evidence="1">
    <location>
        <begin position="90"/>
        <end position="113"/>
    </location>
</feature>
<evidence type="ECO:0000259" key="2">
    <source>
        <dbReference type="PROSITE" id="PS50108"/>
    </source>
</evidence>
<name>A0A9P8PQ91_9ASCO</name>
<evidence type="ECO:0000256" key="1">
    <source>
        <dbReference type="SAM" id="MobiDB-lite"/>
    </source>
</evidence>
<feature type="compositionally biased region" description="Pro residues" evidence="1">
    <location>
        <begin position="175"/>
        <end position="184"/>
    </location>
</feature>
<comment type="caution">
    <text evidence="3">The sequence shown here is derived from an EMBL/GenBank/DDBJ whole genome shotgun (WGS) entry which is preliminary data.</text>
</comment>
<feature type="compositionally biased region" description="Polar residues" evidence="1">
    <location>
        <begin position="158"/>
        <end position="168"/>
    </location>
</feature>
<dbReference type="AlphaFoldDB" id="A0A9P8PQ91"/>
<feature type="compositionally biased region" description="Basic and acidic residues" evidence="1">
    <location>
        <begin position="148"/>
        <end position="157"/>
    </location>
</feature>
<dbReference type="EMBL" id="JAEUBF010000657">
    <property type="protein sequence ID" value="KAH3676313.1"/>
    <property type="molecule type" value="Genomic_DNA"/>
</dbReference>
<protein>
    <recommendedName>
        <fullName evidence="2">CRIB domain-containing protein</fullName>
    </recommendedName>
</protein>
<dbReference type="CDD" id="cd00132">
    <property type="entry name" value="CRIB"/>
    <property type="match status" value="1"/>
</dbReference>
<proteinExistence type="predicted"/>
<feature type="compositionally biased region" description="Low complexity" evidence="1">
    <location>
        <begin position="185"/>
        <end position="201"/>
    </location>
</feature>
<reference evidence="3" key="2">
    <citation type="submission" date="2021-01" db="EMBL/GenBank/DDBJ databases">
        <authorList>
            <person name="Schikora-Tamarit M.A."/>
        </authorList>
    </citation>
    <scope>NUCLEOTIDE SEQUENCE</scope>
    <source>
        <strain evidence="3">CBS6341</strain>
    </source>
</reference>
<reference evidence="3" key="1">
    <citation type="journal article" date="2021" name="Open Biol.">
        <title>Shared evolutionary footprints suggest mitochondrial oxidative damage underlies multiple complex I losses in fungi.</title>
        <authorList>
            <person name="Schikora-Tamarit M.A."/>
            <person name="Marcet-Houben M."/>
            <person name="Nosek J."/>
            <person name="Gabaldon T."/>
        </authorList>
    </citation>
    <scope>NUCLEOTIDE SEQUENCE</scope>
    <source>
        <strain evidence="3">CBS6341</strain>
    </source>
</reference>